<keyword evidence="3" id="KW-0677">Repeat</keyword>
<dbReference type="SMART" id="SM00241">
    <property type="entry name" value="ZP"/>
    <property type="match status" value="1"/>
</dbReference>
<feature type="domain" description="EGF-like" evidence="9">
    <location>
        <begin position="1643"/>
        <end position="1682"/>
    </location>
</feature>
<dbReference type="InterPro" id="IPR049883">
    <property type="entry name" value="NOTCH1_EGF-like"/>
</dbReference>
<dbReference type="InterPro" id="IPR018097">
    <property type="entry name" value="EGF_Ca-bd_CS"/>
</dbReference>
<feature type="domain" description="EGF-like" evidence="9">
    <location>
        <begin position="423"/>
        <end position="463"/>
    </location>
</feature>
<organism evidence="11">
    <name type="scientific">Sarcoptes scabiei</name>
    <name type="common">Itch mite</name>
    <name type="synonym">Acarus scabiei</name>
    <dbReference type="NCBI Taxonomy" id="52283"/>
    <lineage>
        <taxon>Eukaryota</taxon>
        <taxon>Metazoa</taxon>
        <taxon>Ecdysozoa</taxon>
        <taxon>Arthropoda</taxon>
        <taxon>Chelicerata</taxon>
        <taxon>Arachnida</taxon>
        <taxon>Acari</taxon>
        <taxon>Acariformes</taxon>
        <taxon>Sarcoptiformes</taxon>
        <taxon>Astigmata</taxon>
        <taxon>Psoroptidia</taxon>
        <taxon>Sarcoptoidea</taxon>
        <taxon>Sarcoptidae</taxon>
        <taxon>Sarcoptinae</taxon>
        <taxon>Sarcoptes</taxon>
    </lineage>
</organism>
<feature type="compositionally biased region" description="Polar residues" evidence="7">
    <location>
        <begin position="157"/>
        <end position="170"/>
    </location>
</feature>
<evidence type="ECO:0000256" key="2">
    <source>
        <dbReference type="ARBA" id="ARBA00022729"/>
    </source>
</evidence>
<evidence type="ECO:0000256" key="7">
    <source>
        <dbReference type="SAM" id="MobiDB-lite"/>
    </source>
</evidence>
<comment type="caution">
    <text evidence="6">Lacks conserved residue(s) required for the propagation of feature annotation.</text>
</comment>
<dbReference type="PROSITE" id="PS00022">
    <property type="entry name" value="EGF_1"/>
    <property type="match status" value="1"/>
</dbReference>
<feature type="domain" description="EGF-like" evidence="9">
    <location>
        <begin position="762"/>
        <end position="803"/>
    </location>
</feature>
<evidence type="ECO:0000256" key="6">
    <source>
        <dbReference type="PROSITE-ProRule" id="PRU00076"/>
    </source>
</evidence>
<feature type="domain" description="EGF-like" evidence="9">
    <location>
        <begin position="5049"/>
        <end position="5088"/>
    </location>
</feature>
<feature type="domain" description="EGF-like" evidence="9">
    <location>
        <begin position="1688"/>
        <end position="1729"/>
    </location>
</feature>
<dbReference type="FunFam" id="2.10.25.10:FF:000005">
    <property type="entry name" value="Fibrillin 2"/>
    <property type="match status" value="1"/>
</dbReference>
<dbReference type="EnsemblMetazoa" id="SSS_6216s_mrna">
    <property type="protein sequence ID" value="KAF7489051.1"/>
    <property type="gene ID" value="SSS_6216"/>
</dbReference>
<feature type="domain" description="EGF-like" evidence="9">
    <location>
        <begin position="2214"/>
        <end position="2249"/>
    </location>
</feature>
<dbReference type="SMART" id="SM00181">
    <property type="entry name" value="EGF"/>
    <property type="match status" value="92"/>
</dbReference>
<feature type="domain" description="ZP" evidence="10">
    <location>
        <begin position="6155"/>
        <end position="6392"/>
    </location>
</feature>
<dbReference type="OrthoDB" id="6475119at2759"/>
<dbReference type="Proteomes" id="UP000070412">
    <property type="component" value="Unassembled WGS sequence"/>
</dbReference>
<protein>
    <submittedName>
        <fullName evidence="11">Fibrillin-3</fullName>
    </submittedName>
</protein>
<feature type="domain" description="EGF-like" evidence="9">
    <location>
        <begin position="552"/>
        <end position="592"/>
    </location>
</feature>
<dbReference type="EMBL" id="WVUK01000065">
    <property type="protein sequence ID" value="KAF7489051.1"/>
    <property type="molecule type" value="Genomic_DNA"/>
</dbReference>
<feature type="domain" description="EGF-like" evidence="9">
    <location>
        <begin position="5827"/>
        <end position="5869"/>
    </location>
</feature>
<dbReference type="PROSITE" id="PS51034">
    <property type="entry name" value="ZP_2"/>
    <property type="match status" value="1"/>
</dbReference>
<keyword evidence="13" id="KW-1185">Reference proteome</keyword>
<feature type="disulfide bond" evidence="6">
    <location>
        <begin position="2702"/>
        <end position="2712"/>
    </location>
</feature>
<feature type="compositionally biased region" description="Basic and acidic residues" evidence="7">
    <location>
        <begin position="147"/>
        <end position="156"/>
    </location>
</feature>
<evidence type="ECO:0000256" key="4">
    <source>
        <dbReference type="ARBA" id="ARBA00023157"/>
    </source>
</evidence>
<keyword evidence="1 6" id="KW-0245">EGF-like domain</keyword>
<dbReference type="SMART" id="SM00289">
    <property type="entry name" value="WR1"/>
    <property type="match status" value="21"/>
</dbReference>
<dbReference type="SMART" id="SM00274">
    <property type="entry name" value="FOLN"/>
    <property type="match status" value="23"/>
</dbReference>
<dbReference type="PROSITE" id="PS01187">
    <property type="entry name" value="EGF_CA"/>
    <property type="match status" value="14"/>
</dbReference>
<feature type="domain" description="EGF-like" evidence="9">
    <location>
        <begin position="2738"/>
        <end position="2771"/>
    </location>
</feature>
<dbReference type="InterPro" id="IPR000152">
    <property type="entry name" value="EGF-type_Asp/Asn_hydroxyl_site"/>
</dbReference>
<keyword evidence="2" id="KW-0732">Signal</keyword>
<dbReference type="PROSITE" id="PS00010">
    <property type="entry name" value="ASX_HYDROXYL"/>
    <property type="match status" value="24"/>
</dbReference>
<dbReference type="PANTHER" id="PTHR22963">
    <property type="entry name" value="ENDOGLIN-RELATED"/>
    <property type="match status" value="1"/>
</dbReference>
<feature type="region of interest" description="Disordered" evidence="7">
    <location>
        <begin position="147"/>
        <end position="173"/>
    </location>
</feature>
<evidence type="ECO:0000256" key="1">
    <source>
        <dbReference type="ARBA" id="ARBA00022536"/>
    </source>
</evidence>
<dbReference type="SMART" id="SM00286">
    <property type="entry name" value="PTI"/>
    <property type="match status" value="43"/>
</dbReference>
<feature type="domain" description="EGF-like" evidence="9">
    <location>
        <begin position="5642"/>
        <end position="5682"/>
    </location>
</feature>
<evidence type="ECO:0000313" key="12">
    <source>
        <dbReference type="EnsemblMetazoa" id="KAF7489051.1"/>
    </source>
</evidence>
<reference evidence="12" key="3">
    <citation type="submission" date="2022-06" db="UniProtKB">
        <authorList>
            <consortium name="EnsemblMetazoa"/>
        </authorList>
    </citation>
    <scope>IDENTIFICATION</scope>
</reference>
<dbReference type="GO" id="GO:0005509">
    <property type="term" value="F:calcium ion binding"/>
    <property type="evidence" value="ECO:0007669"/>
    <property type="project" value="InterPro"/>
</dbReference>
<dbReference type="CDD" id="cd00054">
    <property type="entry name" value="EGF_CA"/>
    <property type="match status" value="13"/>
</dbReference>
<feature type="domain" description="EGF-like" evidence="9">
    <location>
        <begin position="464"/>
        <end position="500"/>
    </location>
</feature>
<evidence type="ECO:0000256" key="5">
    <source>
        <dbReference type="ARBA" id="ARBA00023180"/>
    </source>
</evidence>
<feature type="domain" description="EGF-like" evidence="9">
    <location>
        <begin position="3619"/>
        <end position="3656"/>
    </location>
</feature>
<feature type="domain" description="EGF-like" evidence="9">
    <location>
        <begin position="634"/>
        <end position="670"/>
    </location>
</feature>
<dbReference type="InterPro" id="IPR001507">
    <property type="entry name" value="ZP_dom"/>
</dbReference>
<dbReference type="FunFam" id="2.10.25.10:FF:000038">
    <property type="entry name" value="Fibrillin 2"/>
    <property type="match status" value="15"/>
</dbReference>
<feature type="domain" description="EGF-like" evidence="9">
    <location>
        <begin position="593"/>
        <end position="633"/>
    </location>
</feature>
<dbReference type="PROSITE" id="PS50026">
    <property type="entry name" value="EGF_3"/>
    <property type="match status" value="35"/>
</dbReference>
<dbReference type="InterPro" id="IPR003645">
    <property type="entry name" value="Fol_N"/>
</dbReference>
<feature type="domain" description="EGF-like" evidence="9">
    <location>
        <begin position="935"/>
        <end position="979"/>
    </location>
</feature>
<keyword evidence="4 6" id="KW-1015">Disulfide bond</keyword>
<feature type="domain" description="EGF-like" evidence="9">
    <location>
        <begin position="5521"/>
        <end position="5560"/>
    </location>
</feature>
<evidence type="ECO:0000256" key="8">
    <source>
        <dbReference type="SAM" id="Phobius"/>
    </source>
</evidence>
<feature type="domain" description="EGF-like" evidence="9">
    <location>
        <begin position="379"/>
        <end position="422"/>
    </location>
</feature>
<dbReference type="Pfam" id="PF12662">
    <property type="entry name" value="cEGF"/>
    <property type="match status" value="1"/>
</dbReference>
<sequence>MKTRKESNLIRLNGYDDVQQLHHPHHHLSYDQTLRYNINGIDQNGGGDLRAQLKHLDDLQNRTSCHSLETHHNDLHFHHKHRREGDNNQSLIDTLSKRSLSGIDQNYQNSQKISPSWRFSDRLVFDDSSNRSSQLTRIDDNLEDLDRSFGKDKQHSDQLNPNPNGSISSHTNHKCHHNQYYRHRNRFDSRTLTNNLFSKTLWSISSMFNVKKFLFLFSINFLLWSISPIQAQYRPNWPSPYVQREIFVLNLEDGYFGCQVNESTDFLQLFELSKLCDGIPQCFQGSDEVSLELKCTDRNECIKCTDNCHLKTPKCTNGVCLDHLCHCNDGFGGKGCDIPDENECKYRPCDVFAHCTNTMGSYYCSCFPGYEGDGFSCKDINECEIPSLAALCGENSECCNLPGHFVCKCRQGYTGNATIACTDVNECLEDDVCGRNALCENTPGSHLCQCPNGFEGDPYVECTDIDECLTNPCSSGSVCINTIGSYQCSCPSGYEPTKNLTDPTKIENCLDIDECLIDGICGHNTQCINIPGSFVCECGPGFTGNPKTSCEDIDECPAACGANSKCTNTVGSYSCQCSNGFVGNPYLSAGCSDIDECSKENHCGPNSKCINKPGSYECICLDGYNGNPIRGCKDIDECLTNPCGPNAVCINTIGSYQCQCPDKYLARDGQPELGCDRAAVDVTCQTQSDCTRNAICSNGFCQCNSGYRIEGINCVDVDECETNPFVCGVGSVCTNLEGGYECVCQEGYTKLFNGSPKSKCIDLDECNSPSEPCGKNSICINTEGSYKCSCQEGFFNDGHSGCKSPCEDVVCGHNATCRVKGHEAACVCDQGFTFDPSNIEAGCLDINECDQIHGPSGLCGQGAICTNTIGNHLCHCPVGFTGDPFRYCEDINECDKKFGPSGQCGENAICTNILGNFNCQCPQGLTGNPRDKCFDIDECSTEFSPNGKCGFSAVCTNTLGSYSCRCPPGSHGDPKVECYLEQRCQTKQDCQNNAICVNGKCNCPSPYFGIDCKHPCDRLFCGQHEKCQLDQNNNPICVCADGFMGKSNSLSGCIDLDECINNPCGKAAVCRNTPGSYECLCPNNHHGDPFIECVADGKQQIDCGDDLVCPMNEECILAHSINQCVCQRGYARDATSSSCRDVNECTELKKSPCGSNAFCTNLDGGYTCHCPDGFLGNPYSICYPELSKCTGDKQCPGTTQCINDLELGDHCGCKDPYLREGNYCILGSRNCSSDNPCPKNQDCMITSSGFGFCICPKGFTLEANGFCRDINECLEMTEFELCGSNSECINLPGSYDCLCNRGYTGNGKIGCYRIENTCRSHQDCPSNYRCYNQTCQCHPPFVLNDGTCEHPCEWLQCGQNSECKLGETGPKCQCKIGFDGNPSEECNDVNECTSLLPFDPNGPCDTNYICVNTIGSYRCECQSTRTDSDGKCLSISQCRSNYDCPHDTVCNRNWNVCVDVCAEHVCGPNSFCIGINHTSSCNCLDGYSGDGNNLINGCQSPCSNVYCAENARCIINSKNLPVCQCLSGYFGNPWAGGGCLPDKKCTSQKHCPTDQICFNGVCVHQCKDKNCGIGAKCEEHTNRCRCLPNYVGDPEVFCAPPLSKAPECNPGCGENSHCAYSWPNNICECNNGTHGNPYFSCSSKITCDKIRCGTGAVCLESATKVECVCPAGFQGNPYIGCEDVNECLQDLCDNQGAICGSNANCINLIGSYQCVCLPGYIGNPNYACQLPKKLTIENQSSGVGISCSTNFNCPPDTVCFRGICVQRNRCVDDTQCDSNNVCALVNNQIGHQCVDPCDTTQCGPNAFCFTLEHQPKCLCIDAHSGDPNDLDTGCSPSSELRLPTTCNIDADCGSEFTCKHVGSEVDSKQCIHVCDIINCGPNAHCISRERRPECVCHENFEGNPYDLVKGCSLHACLDDGDCKQDEICSIQVHGYRECNNVCRDFSCGINSVCRGKGHKAYCECRPNFLGDPYDEKSGCQPMQLTCSDDDNCAEFQACRRVLNGFRNCTDVCDSIRCGQNARCVGRTHQAVCECLPGFSGDPTRQCRIPSQHLCQRDEQCPHDKKCVLTSENIKDCVDICYNHICGAGAHCIARNNRPHCDCIAGHTRISGDPTGACAPNVCQTNKECRTDQICTITRRGVLDCVDVCDSIKCGPNADCIAIDHTATCRCKDNFIGNPEDLFRGCVPKDKCTSNTDCQTEQVCHLNENGVKSCVDGCSVNLCGPNAICLTNEHFVTCTCDEGFTGRPSDANVGCHKISNECFTDEQCPSNAICVHGPNEINICQDPCKQFLCGENAICSSLNHRAQCSCRPGFIGDPFHMCLDPDECKNDKECPNDSICKLDKETNTRKCVNVCLYTECGKNALCKTHRHKAQCFCKPSFDGDPYDIHIGCNVPVLSNLCQNDFDCKRGFKCSPTISGVLDCVDACSTLACGPNSKCQSIDHQPQCECLPGYDGDPSDQQNGCIKYDSDECHEDIDCLNSTDVCKTLKNGIRKCFNACQFITCGSGSKCIATEHRAFCDCLEDHVRDQNQVCIPRKDECVADYQCSAMAKCRTNAFGIRTCAEACIDFTCSPNSRCVTFHHQEQCQCEPGFTGDPLSRTGCVPISLHKCNNDEDCPSMNEVCLADRNGVRKCTDGCSKYECGKNAICVVENRNPECKCPTSGLYLGNAYDHKVGCVRVECITDSDCPDDKACSTQNHCYDPCINGCGRNAVCISHSHNAHCKCLPGYTGQPFGSGCTVMRLCETNPCHELANCNDTFGSFTCSCPIGFIGDPYDKSMLGCKHPNACPQGNIDCSPSSACMPDATGMFVCKNPCDHFECGPNSICEIRDHEPKCRCIDNFNGEPNSFGCSRIPRFCKSNPDCGDSQECIDGQCRFVCTTDDECARGERCVDNFCVKACIMHDSCSPNEACVSKGYCNFGCRDNFECPSDQACVLNRCQNPCQIANICGQNALCSVSNHNLTCFCPENFVGNPNPIMGCKRKYQYCTDDIECPMGQTCSNNKCRPRCSECVEGEKCINNGCFQTCSSDSNCPVSEVCINHVCISGCRSNADCTLNQICANTLCSCVPGFKYISGVGCVDINECLQDPCHSTAICENIPGSYRCSCREGEIGDGWTGCQNPGECPRGDIDCPPTAACRTNQDGISKCVNLCSYQPCGPNAICTVVDHKIQCKCPEIGFFSGDAYNHQIGCHQVECLQDSDCPSDRQCRDFVCENACDRVDCGPKGACFIRDRQATCRCETGFENKGVLSCVDVDECRYHPCDPTAICENIPGSFSCKCPPNLVGNAYSHPGCHEPDVCYNGDSDCPDSSSCVLVAGVPKCRDRCNDPMICGMNSSCLTTHHVPKCSCPKDYFGDPLIRCEKFECTKSLDCFNETDICYENHCVNVCLAPTACGENSYCVPQKHGYICKCSDGYFGDPIAGCRKRLHCDSDDDCPVSEFCFMDHFCRSSCDSHRDCNQNERCETGRCIQTCQSDFDCSSDYICLDFRCTPRIDNRCNNDNECDPNAACRADYRGFNDCKDPCENTICGRNSQCKAFNHMAICECLPGYFGNPNDERFGCRPIECSSHQDCGPHQACSNHKCIDPCQHNRPICGENAYCSPQKHSAICRCFDGFEGDPVVGCQRVDFCSKNVCHPTAICLNKLAGFECMCPTDKNIGSPFEEPGCRGANECPNGNSDCPPNAVCELNSKGTLMCQNPCEREDSCGMNAVCAVQNRQKICTCPEGFHGNPRDNRRGCIRDLIGCHNENHCPAGMTCQLGKCRPQCASNQDCAANERCIDHHCSLRCFNDQECSNGEICQNNQCQAGCRVDNDCPYKESCVLNRCKDMCDTPMSCGTNALCSMVAHQPICSCPSGFHGDPRIACSRSLRMCLSSIDCPENSICLDGRCKPSCLADKNCAIGEKCFNDHCVALCRQDSECQAHEICNANRCQTGCRTNQNCAGHLVCTRNQCINPCEGSAACGPNAICSVVNHRISCTCPLNFVGRPSANVGCMRESIACLSNADCHSSGLICTNNRCRQDCNANKDCAVDERCVNNRCHIQCTKDRECPTSEICLQNVCNVGCRSDSDCSSTETCINNFCMDPCASSTACGTNALCQVYNHEKVCSCNDGTVGNPFVECTRKFTQCDQRFSSSSVSTCESGQICHSSYCFEQCYSDKDCLNNEKCLSNICSTICSNHNSCPNGFVCEAGVCVPGCRQDSECSTTDICISQKCMNACENPASCGLGAVCVANNHQAQCSCPAQHTGNPNIECKFMNCVLDSDCNHNEICQNYKCHQGCRTDQNCAADESCISLQCVDPCMYADVCGDNAICQTIDHQPYCSCPANYDGNPTIRCLLRSQEERYCKSDHDCPFESSCLHHSCIRDNQCNRDKDCVIGNICIQGKCFAGCRRDDDCPLDKSCFQQQCQDPCTVRGACGKNAQCQPFNHEAVCSCPTDFIGSPETECLALPNCRRNDECPIGYLCQSNKCIQIVGCVSDNECRSTEICEKNRCIEGCRTNSDCSFKSACISNSCQNPCSMKTCGTNAYCVPINHEPLCRCPEGFSGDAYQGCQIQKLDCHVDSDCGFGKICTSNLCIVGCRSDNNCPFDKTCFNRKCIDPCSIENACGVNSLCRSINHKADCSCPPNHFGDPRIHCVESKQNLEAFECSNDIGCGPGKICDHNFCIDIVKKCSYDNTCRPGEICDQGKCISGCRRDSDCTFDRACYNSKCVDPCTVHTPCGPNARCQPVLHRPQCRCSFGFDGNPFDYCKPVTHRSSTLCKADNQCPLGFVCNGGFCSIGCRTDSNCPSDLACLNKYCVDPCDLSDSCGQNAVCTAVSHRPRCSCLPGYTGDPNILCTVSTMLICVQDVDCGVGQICEKSKCIDACRTDDACSYSTACINQRCQDPCSVYDACGHNAICHSENHRAICKCPSSNTQTDSFTACDRQQILLAPFECQSDLDCSFGFICNQGSCNEGCRNNEHCAPNEICVNQECRNPCEQLNACGLNADCTSGGHKAICSCHAGFIGNPLTECHPFEEIKECSSDRDCGHRLICERSKCVIGCRDSFGCSDEESCINGICQNPCSMYGVCGRNAICQASNRTAICICPQGFKGNPNVLCTDAPPQCLRDNECIVGQICENTQCINGCRQDNNCPEDRICLHGTCQNPCLLPKSCGLNAVCQPFNHRARCECIVNYRGNPFEGCDPIPDDYCEHDQACSLGKICENNKCIDGCRNDANCRFEESCIDQQCRNPCELFGSCGHNALCKPMNHDRVCTCSPDFTGDPRVLCERIVAPPECLSDAECPIEHICKNQRCAYGCRSTSNCPKDKACLQDKCINPCRQSGACGKNALCLSSDHVAICNCPNGFIGDPTIECREIPPECRSDNDCGMERICLKQKCLVGCRMHSNCPLDKACVNGMCQSPCSIGGMCGVNTICRAEHHEAQCSCLPGYTGDPLKQCSKVTVECEHNHDCGNGYVCANNECKDINECLQERIPCGPGANCNNLPGWFKCSCPLPLVGDPYSEFGCRPAQPVCIRDEDCTSTQKCNPVTQECYDICLKPGVCGKGAICKAHDYHAECQCPNGYQGNPHVECTIRDSCISDNDCPGNLRCNGDYCSCPKHLNQLGTFCIAYNFNCSSIGSCPPNQECVYINGNQQDGVCICPRGYSLSLDGSCKDIDECQLNQNICGPGAKCTNLLGSYKCSCSFGGDPYNEGCISDHFREGCFLDGDCALDEVCRDSKCINPCLEENSCGQNAMCTTRNHQKECNCRPLFFGDPYTICRKPFECVSDNNCPGNLKCLSDHNCGCDLGYERQLDYCIKTSIFCSSMRPCKGNQECILTKGNGFCVCMRGFHLTSQGDCEDIDECSEQNDYCALNAYCHNLPGSYECKCDENYEGDPYREGCRQMTQQPYKGCLQDSDCPQTKKCNSNSGECYDPCVPKDFGVKGYSSSGHKCGLNAICITENHNPECYCPPGYEGDPFRLCNKKIVCGIDYHCPGNLICLDGNTCGCPPNFLQENDYCYTKSLNCTTNDPCPTNEECVYTGDRNGFCVCPHGYEYHPSGECFDLNECQHVHCGSGAVCNNKPGGYECSCPPNTIGDPYVKGCYQIEGCLSTLDCASDRECDIGSKQCISPCYICGPHTECTAIDHKAICTCPPGRIGNPLDKLVGCYIEPDLPIESRTIPPPSEIIVMCLADGVQVSVQLDRFDGLIYVKGHSQDPQCRRLVTSGEGDSIDFKVMFGHCGLIHTDGEASFILVIQKHPKLITYRSRAYHIKCVYDTGEKTITFGFNVSMITTSGTIANTGPPPTCIMSICTMDGREINSAEIGDDLILKVDVQPDFIYGGFARSCIAKTMEEEGEFQYEVTDEHGCATDPSIFGNWEYDPHKKSLMARFNAFKFPSSNNLRFQCNIRVCFGSCPPVNCDGVDAFGRRRRRQIEVDEDDFILTDTFKEGALREEIMVQSNAILTFEKHELEQSENIVEDPIRVEDIEHVCLPKLGLIISMILTTLLALVAVAVAISCWLMAYRRRPKGVGPLPHPSDFPNPLYTTPEPIVEPLPDYYQNSIR</sequence>
<dbReference type="Gene3D" id="2.90.20.10">
    <property type="entry name" value="Plasmodium vivax P25 domain"/>
    <property type="match status" value="5"/>
</dbReference>
<feature type="domain" description="EGF-like" evidence="9">
    <location>
        <begin position="1055"/>
        <end position="1094"/>
    </location>
</feature>
<name>A0A834R5K6_SARSC</name>
<feature type="domain" description="EGF-like" evidence="9">
    <location>
        <begin position="2699"/>
        <end position="2737"/>
    </location>
</feature>
<keyword evidence="8" id="KW-1133">Transmembrane helix</keyword>
<dbReference type="SUPFAM" id="SSF57184">
    <property type="entry name" value="Growth factor receptor domain"/>
    <property type="match status" value="5"/>
</dbReference>
<feature type="domain" description="EGF-like" evidence="9">
    <location>
        <begin position="6030"/>
        <end position="6070"/>
    </location>
</feature>
<dbReference type="InterPro" id="IPR001881">
    <property type="entry name" value="EGF-like_Ca-bd_dom"/>
</dbReference>
<proteinExistence type="predicted"/>
<evidence type="ECO:0000313" key="13">
    <source>
        <dbReference type="Proteomes" id="UP000070412"/>
    </source>
</evidence>
<evidence type="ECO:0000259" key="10">
    <source>
        <dbReference type="PROSITE" id="PS51034"/>
    </source>
</evidence>
<reference evidence="13" key="1">
    <citation type="journal article" date="2020" name="PLoS Negl. Trop. Dis.">
        <title>High-quality nuclear genome for Sarcoptes scabiei-A critical resource for a neglected parasite.</title>
        <authorList>
            <person name="Korhonen P.K."/>
            <person name="Gasser R.B."/>
            <person name="Ma G."/>
            <person name="Wang T."/>
            <person name="Stroehlein A.J."/>
            <person name="Young N.D."/>
            <person name="Ang C.S."/>
            <person name="Fernando D.D."/>
            <person name="Lu H.C."/>
            <person name="Taylor S."/>
            <person name="Reynolds S.L."/>
            <person name="Mofiz E."/>
            <person name="Najaraj S.H."/>
            <person name="Gowda H."/>
            <person name="Madugundu A."/>
            <person name="Renuse S."/>
            <person name="Holt D."/>
            <person name="Pandey A."/>
            <person name="Papenfuss A.T."/>
            <person name="Fischer K."/>
        </authorList>
    </citation>
    <scope>NUCLEOTIDE SEQUENCE [LARGE SCALE GENOMIC DNA]</scope>
</reference>
<feature type="domain" description="EGF-like" evidence="9">
    <location>
        <begin position="845"/>
        <end position="889"/>
    </location>
</feature>
<feature type="domain" description="EGF-like" evidence="9">
    <location>
        <begin position="5218"/>
        <end position="5257"/>
    </location>
</feature>
<dbReference type="Pfam" id="PF07645">
    <property type="entry name" value="EGF_CA"/>
    <property type="match status" value="22"/>
</dbReference>
<feature type="domain" description="EGF-like" evidence="9">
    <location>
        <begin position="4700"/>
        <end position="4739"/>
    </location>
</feature>
<feature type="domain" description="EGF-like" evidence="9">
    <location>
        <begin position="1269"/>
        <end position="1312"/>
    </location>
</feature>
<accession>A0A834R5K6</accession>
<dbReference type="Gene3D" id="2.10.25.10">
    <property type="entry name" value="Laminin"/>
    <property type="match status" value="22"/>
</dbReference>
<feature type="domain" description="EGF-like" evidence="9">
    <location>
        <begin position="2423"/>
        <end position="2458"/>
    </location>
</feature>
<keyword evidence="8" id="KW-0472">Membrane</keyword>
<keyword evidence="8" id="KW-0812">Transmembrane</keyword>
<dbReference type="InterPro" id="IPR009030">
    <property type="entry name" value="Growth_fac_rcpt_cys_sf"/>
</dbReference>
<dbReference type="FunFam" id="2.10.25.10:FF:000555">
    <property type="entry name" value="Dumpy, isoform I"/>
    <property type="match status" value="1"/>
</dbReference>
<feature type="domain" description="EGF-like" evidence="9">
    <location>
        <begin position="890"/>
        <end position="934"/>
    </location>
</feature>
<feature type="disulfide bond" evidence="6">
    <location>
        <begin position="556"/>
        <end position="566"/>
    </location>
</feature>
<feature type="domain" description="EGF-like" evidence="9">
    <location>
        <begin position="1141"/>
        <end position="1183"/>
    </location>
</feature>
<dbReference type="SMART" id="SM00179">
    <property type="entry name" value="EGF_CA"/>
    <property type="match status" value="31"/>
</dbReference>
<feature type="transmembrane region" description="Helical" evidence="8">
    <location>
        <begin position="6460"/>
        <end position="6487"/>
    </location>
</feature>
<feature type="domain" description="EGF-like" evidence="9">
    <location>
        <begin position="2009"/>
        <end position="2047"/>
    </location>
</feature>
<feature type="domain" description="EGF-like" evidence="9">
    <location>
        <begin position="4788"/>
        <end position="4827"/>
    </location>
</feature>
<dbReference type="SUPFAM" id="SSF57196">
    <property type="entry name" value="EGF/Laminin"/>
    <property type="match status" value="11"/>
</dbReference>
<feature type="domain" description="EGF-like" evidence="9">
    <location>
        <begin position="3249"/>
        <end position="3290"/>
    </location>
</feature>
<dbReference type="PANTHER" id="PTHR22963:SF39">
    <property type="entry name" value="DUMPY"/>
    <property type="match status" value="1"/>
</dbReference>
<feature type="domain" description="EGF-like" evidence="9">
    <location>
        <begin position="340"/>
        <end position="376"/>
    </location>
</feature>
<feature type="domain" description="EGF-like" evidence="9">
    <location>
        <begin position="511"/>
        <end position="551"/>
    </location>
</feature>
<evidence type="ECO:0000256" key="3">
    <source>
        <dbReference type="ARBA" id="ARBA00022737"/>
    </source>
</evidence>
<dbReference type="InterPro" id="IPR026823">
    <property type="entry name" value="cEGF"/>
</dbReference>
<feature type="domain" description="EGF-like" evidence="9">
    <location>
        <begin position="716"/>
        <end position="754"/>
    </location>
</feature>
<dbReference type="InterPro" id="IPR000742">
    <property type="entry name" value="EGF"/>
</dbReference>
<dbReference type="InterPro" id="IPR006150">
    <property type="entry name" value="Cys_repeat_1"/>
</dbReference>
<keyword evidence="5" id="KW-0325">Glycoprotein</keyword>
<dbReference type="FunFam" id="2.10.25.10:FF:000526">
    <property type="entry name" value="Dumpy, isoform J"/>
    <property type="match status" value="1"/>
</dbReference>
<gene>
    <name evidence="11" type="ORF">SSS_6216</name>
</gene>
<feature type="domain" description="EGF-like" evidence="9">
    <location>
        <begin position="3077"/>
        <end position="3116"/>
    </location>
</feature>
<dbReference type="PROSITE" id="PS01186">
    <property type="entry name" value="EGF_2"/>
    <property type="match status" value="28"/>
</dbReference>
<reference evidence="11" key="2">
    <citation type="submission" date="2020-01" db="EMBL/GenBank/DDBJ databases">
        <authorList>
            <person name="Korhonen P.K.K."/>
            <person name="Guangxu M.G."/>
            <person name="Wang T.W."/>
            <person name="Stroehlein A.J.S."/>
            <person name="Young N.D."/>
            <person name="Ang C.-S.A."/>
            <person name="Fernando D.W.F."/>
            <person name="Lu H.L."/>
            <person name="Taylor S.T."/>
            <person name="Ehtesham M.E.M."/>
            <person name="Najaraj S.H.N."/>
            <person name="Harsha G.H.G."/>
            <person name="Madugundu A.M."/>
            <person name="Renuse S.R."/>
            <person name="Holt D.H."/>
            <person name="Pandey A.P."/>
            <person name="Papenfuss A.P."/>
            <person name="Gasser R.B.G."/>
            <person name="Fischer K.F."/>
        </authorList>
    </citation>
    <scope>NUCLEOTIDE SEQUENCE</scope>
    <source>
        <strain evidence="11">SSS_KF_BRIS2020</strain>
    </source>
</reference>
<evidence type="ECO:0000313" key="11">
    <source>
        <dbReference type="EMBL" id="KAF7489051.1"/>
    </source>
</evidence>
<feature type="domain" description="EGF-like" evidence="9">
    <location>
        <begin position="5452"/>
        <end position="5491"/>
    </location>
</feature>
<evidence type="ECO:0000259" key="9">
    <source>
        <dbReference type="PROSITE" id="PS50026"/>
    </source>
</evidence>